<dbReference type="AlphaFoldDB" id="W9ZG28"/>
<name>W9ZG28_9EURO</name>
<reference evidence="7 8" key="1">
    <citation type="submission" date="2013-03" db="EMBL/GenBank/DDBJ databases">
        <title>The Genome Sequence of Capronia coronata CBS 617.96.</title>
        <authorList>
            <consortium name="The Broad Institute Genomics Platform"/>
            <person name="Cuomo C."/>
            <person name="de Hoog S."/>
            <person name="Gorbushina A."/>
            <person name="Walker B."/>
            <person name="Young S.K."/>
            <person name="Zeng Q."/>
            <person name="Gargeya S."/>
            <person name="Fitzgerald M."/>
            <person name="Haas B."/>
            <person name="Abouelleil A."/>
            <person name="Allen A.W."/>
            <person name="Alvarado L."/>
            <person name="Arachchi H.M."/>
            <person name="Berlin A.M."/>
            <person name="Chapman S.B."/>
            <person name="Gainer-Dewar J."/>
            <person name="Goldberg J."/>
            <person name="Griggs A."/>
            <person name="Gujja S."/>
            <person name="Hansen M."/>
            <person name="Howarth C."/>
            <person name="Imamovic A."/>
            <person name="Ireland A."/>
            <person name="Larimer J."/>
            <person name="McCowan C."/>
            <person name="Murphy C."/>
            <person name="Pearson M."/>
            <person name="Poon T.W."/>
            <person name="Priest M."/>
            <person name="Roberts A."/>
            <person name="Saif S."/>
            <person name="Shea T."/>
            <person name="Sisk P."/>
            <person name="Sykes S."/>
            <person name="Wortman J."/>
            <person name="Nusbaum C."/>
            <person name="Birren B."/>
        </authorList>
    </citation>
    <scope>NUCLEOTIDE SEQUENCE [LARGE SCALE GENOMIC DNA]</scope>
    <source>
        <strain evidence="7 8">CBS 617.96</strain>
    </source>
</reference>
<dbReference type="Gene3D" id="3.40.50.150">
    <property type="entry name" value="Vaccinia Virus protein VP39"/>
    <property type="match status" value="1"/>
</dbReference>
<keyword evidence="2 7" id="KW-0489">Methyltransferase</keyword>
<dbReference type="GO" id="GO:0006584">
    <property type="term" value="P:catecholamine metabolic process"/>
    <property type="evidence" value="ECO:0007669"/>
    <property type="project" value="UniProtKB-KW"/>
</dbReference>
<comment type="caution">
    <text evidence="7">The sequence shown here is derived from an EMBL/GenBank/DDBJ whole genome shotgun (WGS) entry which is preliminary data.</text>
</comment>
<dbReference type="InterPro" id="IPR002935">
    <property type="entry name" value="SAM_O-MeTrfase"/>
</dbReference>
<proteinExistence type="inferred from homology"/>
<dbReference type="PROSITE" id="PS51682">
    <property type="entry name" value="SAM_OMT_I"/>
    <property type="match status" value="1"/>
</dbReference>
<dbReference type="EC" id="2.1.1.6" evidence="1"/>
<dbReference type="EMBL" id="AMWN01000002">
    <property type="protein sequence ID" value="EXJ93449.1"/>
    <property type="molecule type" value="Genomic_DNA"/>
</dbReference>
<dbReference type="eggNOG" id="KOG1663">
    <property type="taxonomic scope" value="Eukaryota"/>
</dbReference>
<dbReference type="HOGENOM" id="CLU_050461_0_0_1"/>
<evidence type="ECO:0000256" key="4">
    <source>
        <dbReference type="ARBA" id="ARBA00022691"/>
    </source>
</evidence>
<keyword evidence="8" id="KW-1185">Reference proteome</keyword>
<dbReference type="RefSeq" id="XP_007720943.1">
    <property type="nucleotide sequence ID" value="XM_007722753.1"/>
</dbReference>
<evidence type="ECO:0000256" key="5">
    <source>
        <dbReference type="ARBA" id="ARBA00022939"/>
    </source>
</evidence>
<dbReference type="GO" id="GO:0008171">
    <property type="term" value="F:O-methyltransferase activity"/>
    <property type="evidence" value="ECO:0007669"/>
    <property type="project" value="InterPro"/>
</dbReference>
<keyword evidence="4" id="KW-0949">S-adenosyl-L-methionine</keyword>
<evidence type="ECO:0000256" key="6">
    <source>
        <dbReference type="ARBA" id="ARBA00023453"/>
    </source>
</evidence>
<accession>W9ZG28</accession>
<evidence type="ECO:0000256" key="3">
    <source>
        <dbReference type="ARBA" id="ARBA00022679"/>
    </source>
</evidence>
<dbReference type="PANTHER" id="PTHR43836">
    <property type="entry name" value="CATECHOL O-METHYLTRANSFERASE 1-RELATED"/>
    <property type="match status" value="1"/>
</dbReference>
<dbReference type="GO" id="GO:0032259">
    <property type="term" value="P:methylation"/>
    <property type="evidence" value="ECO:0007669"/>
    <property type="project" value="UniProtKB-KW"/>
</dbReference>
<evidence type="ECO:0000256" key="1">
    <source>
        <dbReference type="ARBA" id="ARBA00012880"/>
    </source>
</evidence>
<dbReference type="Proteomes" id="UP000019484">
    <property type="component" value="Unassembled WGS sequence"/>
</dbReference>
<dbReference type="InterPro" id="IPR029063">
    <property type="entry name" value="SAM-dependent_MTases_sf"/>
</dbReference>
<evidence type="ECO:0000313" key="8">
    <source>
        <dbReference type="Proteomes" id="UP000019484"/>
    </source>
</evidence>
<gene>
    <name evidence="7" type="ORF">A1O1_01841</name>
</gene>
<dbReference type="SUPFAM" id="SSF53335">
    <property type="entry name" value="S-adenosyl-L-methionine-dependent methyltransferases"/>
    <property type="match status" value="1"/>
</dbReference>
<organism evidence="7 8">
    <name type="scientific">Capronia coronata CBS 617.96</name>
    <dbReference type="NCBI Taxonomy" id="1182541"/>
    <lineage>
        <taxon>Eukaryota</taxon>
        <taxon>Fungi</taxon>
        <taxon>Dikarya</taxon>
        <taxon>Ascomycota</taxon>
        <taxon>Pezizomycotina</taxon>
        <taxon>Eurotiomycetes</taxon>
        <taxon>Chaetothyriomycetidae</taxon>
        <taxon>Chaetothyriales</taxon>
        <taxon>Herpotrichiellaceae</taxon>
        <taxon>Capronia</taxon>
    </lineage>
</organism>
<evidence type="ECO:0000313" key="7">
    <source>
        <dbReference type="EMBL" id="EXJ93449.1"/>
    </source>
</evidence>
<dbReference type="Pfam" id="PF01596">
    <property type="entry name" value="Methyltransf_3"/>
    <property type="match status" value="1"/>
</dbReference>
<dbReference type="PANTHER" id="PTHR43836:SF2">
    <property type="entry name" value="CATECHOL O-METHYLTRANSFERASE 1-RELATED"/>
    <property type="match status" value="1"/>
</dbReference>
<comment type="similarity">
    <text evidence="6">Belongs to the class I-like SAM-binding methyltransferase superfamily. Cation-dependent O-methyltransferase family.</text>
</comment>
<sequence>MVPGLTPLQFDDGREIELLHFVYGRPDLDDTRDSPTKVLAAIDEFARTKKYLMNVGEDKGRIVTDLIAEVKPQVMVELGGYVGYSCILFGDAVRKAGGKRYFSLERNPEFAAVITLLVDLAGLSDIVKVVVGSSDTSIKRLHSKGVLTHIDLMFLDHYKPAYTTDLKLCEELKLVTPGSVLAADNVIKPGNPPYLEYVRSTVEQKKHANKMNGSVNGVDQRFLDRTAKQYNKREGDAKLDETRVGNPLLIYDSKLVNSFEPTGVPDGIEISRCVGLAEP</sequence>
<protein>
    <recommendedName>
        <fullName evidence="1">catechol O-methyltransferase</fullName>
        <ecNumber evidence="1">2.1.1.6</ecNumber>
    </recommendedName>
</protein>
<keyword evidence="5" id="KW-0128">Catecholamine metabolism</keyword>
<evidence type="ECO:0000256" key="2">
    <source>
        <dbReference type="ARBA" id="ARBA00022603"/>
    </source>
</evidence>
<dbReference type="GeneID" id="19156742"/>
<dbReference type="OrthoDB" id="186626at2759"/>
<keyword evidence="3 7" id="KW-0808">Transferase</keyword>
<dbReference type="STRING" id="1182541.W9ZG28"/>